<evidence type="ECO:0000256" key="6">
    <source>
        <dbReference type="ARBA" id="ARBA00022989"/>
    </source>
</evidence>
<feature type="transmembrane region" description="Helical" evidence="9">
    <location>
        <begin position="97"/>
        <end position="115"/>
    </location>
</feature>
<feature type="transmembrane region" description="Helical" evidence="9">
    <location>
        <begin position="170"/>
        <end position="188"/>
    </location>
</feature>
<dbReference type="Proteomes" id="UP000192578">
    <property type="component" value="Unassembled WGS sequence"/>
</dbReference>
<keyword evidence="7 9" id="KW-0472">Membrane</keyword>
<dbReference type="Gene3D" id="3.30.40.10">
    <property type="entry name" value="Zinc/RING finger domain, C3HC4 (zinc finger)"/>
    <property type="match status" value="1"/>
</dbReference>
<evidence type="ECO:0000256" key="5">
    <source>
        <dbReference type="ARBA" id="ARBA00022833"/>
    </source>
</evidence>
<feature type="transmembrane region" description="Helical" evidence="9">
    <location>
        <begin position="136"/>
        <end position="164"/>
    </location>
</feature>
<organism evidence="11 12">
    <name type="scientific">Hypsibius exemplaris</name>
    <name type="common">Freshwater tardigrade</name>
    <dbReference type="NCBI Taxonomy" id="2072580"/>
    <lineage>
        <taxon>Eukaryota</taxon>
        <taxon>Metazoa</taxon>
        <taxon>Ecdysozoa</taxon>
        <taxon>Tardigrada</taxon>
        <taxon>Eutardigrada</taxon>
        <taxon>Parachela</taxon>
        <taxon>Hypsibioidea</taxon>
        <taxon>Hypsibiidae</taxon>
        <taxon>Hypsibius</taxon>
    </lineage>
</organism>
<feature type="transmembrane region" description="Helical" evidence="9">
    <location>
        <begin position="75"/>
        <end position="91"/>
    </location>
</feature>
<dbReference type="InterPro" id="IPR040176">
    <property type="entry name" value="RNF121/RNF175"/>
</dbReference>
<evidence type="ECO:0000256" key="7">
    <source>
        <dbReference type="ARBA" id="ARBA00023136"/>
    </source>
</evidence>
<dbReference type="SUPFAM" id="SSF57850">
    <property type="entry name" value="RING/U-box"/>
    <property type="match status" value="1"/>
</dbReference>
<reference evidence="12" key="1">
    <citation type="submission" date="2017-01" db="EMBL/GenBank/DDBJ databases">
        <title>Comparative genomics of anhydrobiosis in the tardigrade Hypsibius dujardini.</title>
        <authorList>
            <person name="Yoshida Y."/>
            <person name="Koutsovoulos G."/>
            <person name="Laetsch D."/>
            <person name="Stevens L."/>
            <person name="Kumar S."/>
            <person name="Horikawa D."/>
            <person name="Ishino K."/>
            <person name="Komine S."/>
            <person name="Tomita M."/>
            <person name="Blaxter M."/>
            <person name="Arakawa K."/>
        </authorList>
    </citation>
    <scope>NUCLEOTIDE SEQUENCE [LARGE SCALE GENOMIC DNA]</scope>
    <source>
        <strain evidence="12">Z151</strain>
    </source>
</reference>
<dbReference type="GO" id="GO:0036503">
    <property type="term" value="P:ERAD pathway"/>
    <property type="evidence" value="ECO:0007669"/>
    <property type="project" value="TreeGrafter"/>
</dbReference>
<name>A0A1W0WZ88_HYPEX</name>
<evidence type="ECO:0000313" key="11">
    <source>
        <dbReference type="EMBL" id="OQV20485.1"/>
    </source>
</evidence>
<dbReference type="PANTHER" id="PTHR13407">
    <property type="entry name" value="RNF121 PROTEIN"/>
    <property type="match status" value="1"/>
</dbReference>
<dbReference type="PANTHER" id="PTHR13407:SF0">
    <property type="entry name" value="FI05221P"/>
    <property type="match status" value="1"/>
</dbReference>
<dbReference type="GO" id="GO:0000139">
    <property type="term" value="C:Golgi membrane"/>
    <property type="evidence" value="ECO:0007669"/>
    <property type="project" value="TreeGrafter"/>
</dbReference>
<evidence type="ECO:0000256" key="4">
    <source>
        <dbReference type="ARBA" id="ARBA00022771"/>
    </source>
</evidence>
<dbReference type="InterPro" id="IPR013083">
    <property type="entry name" value="Znf_RING/FYVE/PHD"/>
</dbReference>
<dbReference type="CDD" id="cd16475">
    <property type="entry name" value="RING-H2_RNF121-like"/>
    <property type="match status" value="1"/>
</dbReference>
<dbReference type="GO" id="GO:0008270">
    <property type="term" value="F:zinc ion binding"/>
    <property type="evidence" value="ECO:0007669"/>
    <property type="project" value="UniProtKB-KW"/>
</dbReference>
<feature type="transmembrane region" description="Helical" evidence="9">
    <location>
        <begin position="50"/>
        <end position="68"/>
    </location>
</feature>
<gene>
    <name evidence="11" type="ORF">BV898_05530</name>
</gene>
<dbReference type="PROSITE" id="PS50089">
    <property type="entry name" value="ZF_RING_2"/>
    <property type="match status" value="1"/>
</dbReference>
<evidence type="ECO:0000256" key="1">
    <source>
        <dbReference type="ARBA" id="ARBA00004141"/>
    </source>
</evidence>
<keyword evidence="3" id="KW-0479">Metal-binding</keyword>
<accession>A0A1W0WZ88</accession>
<comment type="subcellular location">
    <subcellularLocation>
        <location evidence="1">Membrane</location>
        <topology evidence="1">Multi-pass membrane protein</topology>
    </subcellularLocation>
</comment>
<keyword evidence="4 8" id="KW-0863">Zinc-finger</keyword>
<keyword evidence="5" id="KW-0862">Zinc</keyword>
<evidence type="ECO:0000256" key="2">
    <source>
        <dbReference type="ARBA" id="ARBA00022692"/>
    </source>
</evidence>
<evidence type="ECO:0000256" key="9">
    <source>
        <dbReference type="SAM" id="Phobius"/>
    </source>
</evidence>
<keyword evidence="12" id="KW-1185">Reference proteome</keyword>
<keyword evidence="2 9" id="KW-0812">Transmembrane</keyword>
<dbReference type="OrthoDB" id="446635at2759"/>
<dbReference type="AlphaFoldDB" id="A0A1W0WZ88"/>
<evidence type="ECO:0000256" key="3">
    <source>
        <dbReference type="ARBA" id="ARBA00022723"/>
    </source>
</evidence>
<dbReference type="InterPro" id="IPR001841">
    <property type="entry name" value="Znf_RING"/>
</dbReference>
<keyword evidence="6 9" id="KW-1133">Transmembrane helix</keyword>
<dbReference type="EMBL" id="MTYJ01000030">
    <property type="protein sequence ID" value="OQV20485.1"/>
    <property type="molecule type" value="Genomic_DNA"/>
</dbReference>
<dbReference type="GO" id="GO:0061630">
    <property type="term" value="F:ubiquitin protein ligase activity"/>
    <property type="evidence" value="ECO:0007669"/>
    <property type="project" value="TreeGrafter"/>
</dbReference>
<evidence type="ECO:0000313" key="12">
    <source>
        <dbReference type="Proteomes" id="UP000192578"/>
    </source>
</evidence>
<protein>
    <submittedName>
        <fullName evidence="11">RING finger protein 121</fullName>
    </submittedName>
</protein>
<feature type="domain" description="RING-type" evidence="10">
    <location>
        <begin position="222"/>
        <end position="272"/>
    </location>
</feature>
<evidence type="ECO:0000256" key="8">
    <source>
        <dbReference type="PROSITE-ProRule" id="PRU00175"/>
    </source>
</evidence>
<dbReference type="GO" id="GO:0005789">
    <property type="term" value="C:endoplasmic reticulum membrane"/>
    <property type="evidence" value="ECO:0007669"/>
    <property type="project" value="TreeGrafter"/>
</dbReference>
<comment type="caution">
    <text evidence="11">The sequence shown here is derived from an EMBL/GenBank/DDBJ whole genome shotgun (WGS) entry which is preliminary data.</text>
</comment>
<proteinExistence type="predicted"/>
<sequence>MDHAHHDHNRINDIQAAVAGNGTIPHAEKGSDHEKYHLKHKGHEQMHAEMFLILMLTLAVSHVGLVFWKKFHFRSYQTASLIGLLIVPVYICATHDWWRFVVIWFIFCVVTAAVMRKGVRRPIAVNTPRMVYKYFYGVHLISGFLSVSGYCMLLFGIFGLNFLFLLDQKTWFDIGLHLLFYGFYYGVIGRDLADIATDRMAVIVGYYSSDGVPAKQLDPRTCALCGNALLVAEGEKGVAEDTYRISCGHFFHEFCLRGWCIVGKKCVCPYCKERFNMKTVYQNPWDRPHVLLGQYLDVLRYLVAWQPLILYADQIVYNLLGLE</sequence>
<evidence type="ECO:0000259" key="10">
    <source>
        <dbReference type="PROSITE" id="PS50089"/>
    </source>
</evidence>